<dbReference type="InterPro" id="IPR010869">
    <property type="entry name" value="DUF1501"/>
</dbReference>
<evidence type="ECO:0000313" key="2">
    <source>
        <dbReference type="Proteomes" id="UP001163726"/>
    </source>
</evidence>
<dbReference type="PANTHER" id="PTHR43737:SF1">
    <property type="entry name" value="DUF1501 DOMAIN-CONTAINING PROTEIN"/>
    <property type="match status" value="1"/>
</dbReference>
<dbReference type="InterPro" id="IPR017850">
    <property type="entry name" value="Alkaline_phosphatase_core_sf"/>
</dbReference>
<reference evidence="1" key="1">
    <citation type="submission" date="2022-10" db="EMBL/GenBank/DDBJ databases">
        <title>Catenovulum adriacola sp. nov. isolated in the Harbour of Susak.</title>
        <authorList>
            <person name="Schoch T."/>
            <person name="Reich S.J."/>
            <person name="Stoeferle S."/>
            <person name="Flaiz M."/>
            <person name="Kazda M."/>
            <person name="Riedel C.U."/>
            <person name="Duerre P."/>
        </authorList>
    </citation>
    <scope>NUCLEOTIDE SEQUENCE</scope>
    <source>
        <strain evidence="1">TS8</strain>
    </source>
</reference>
<dbReference type="SUPFAM" id="SSF53649">
    <property type="entry name" value="Alkaline phosphatase-like"/>
    <property type="match status" value="1"/>
</dbReference>
<gene>
    <name evidence="1" type="ORF">OLW01_05290</name>
</gene>
<name>A0ABY7ARU7_9ALTE</name>
<dbReference type="RefSeq" id="WP_268075692.1">
    <property type="nucleotide sequence ID" value="NZ_CP109965.1"/>
</dbReference>
<keyword evidence="2" id="KW-1185">Reference proteome</keyword>
<dbReference type="Proteomes" id="UP001163726">
    <property type="component" value="Chromosome"/>
</dbReference>
<dbReference type="Pfam" id="PF07394">
    <property type="entry name" value="DUF1501"/>
    <property type="match status" value="1"/>
</dbReference>
<evidence type="ECO:0000313" key="1">
    <source>
        <dbReference type="EMBL" id="WAJ71215.1"/>
    </source>
</evidence>
<dbReference type="EMBL" id="CP109965">
    <property type="protein sequence ID" value="WAJ71215.1"/>
    <property type="molecule type" value="Genomic_DNA"/>
</dbReference>
<sequence>MQRRDFLKATCAGWVLLNTGQVQGSDREKSLTNQNKKIVWIVLRGAMDSLHAVIPSFDSHLKMHRQSLLAPIEANLLPLENGYSLHPAFKNLHQWYQQKQLLPVVAVASSYRSRSHFDGQDILETGLSHVEHDNGWLARATRAINGEGIAIARSIPISMRGYEQSLTWYPSNLPDAEDELYRQLTDLYKMHPEFLNKLETGMQTREALNMQKSKNRNAKFNQLAKSCGQLLASSKNANCAMLDMGGWDTHNNQANRLNNQFKQLDQGLNVLKQTLGEQWRDTVVVVATEFGRTVKVNGTAGTDHGTGSAMFIAGGAIKGGKVLGDWPGLAPNQLYQGRDLSPTSDICSWLGALLHQHWRLNPAQIAQVFPSVRPQTVQLVV</sequence>
<organism evidence="1 2">
    <name type="scientific">Catenovulum adriaticum</name>
    <dbReference type="NCBI Taxonomy" id="2984846"/>
    <lineage>
        <taxon>Bacteria</taxon>
        <taxon>Pseudomonadati</taxon>
        <taxon>Pseudomonadota</taxon>
        <taxon>Gammaproteobacteria</taxon>
        <taxon>Alteromonadales</taxon>
        <taxon>Alteromonadaceae</taxon>
        <taxon>Catenovulum</taxon>
    </lineage>
</organism>
<proteinExistence type="predicted"/>
<protein>
    <submittedName>
        <fullName evidence="1">DUF1501 domain-containing protein</fullName>
    </submittedName>
</protein>
<accession>A0ABY7ARU7</accession>
<dbReference type="PANTHER" id="PTHR43737">
    <property type="entry name" value="BLL7424 PROTEIN"/>
    <property type="match status" value="1"/>
</dbReference>